<organism evidence="2">
    <name type="scientific">Triticum aestivum</name>
    <name type="common">Wheat</name>
    <dbReference type="NCBI Taxonomy" id="4565"/>
    <lineage>
        <taxon>Eukaryota</taxon>
        <taxon>Viridiplantae</taxon>
        <taxon>Streptophyta</taxon>
        <taxon>Embryophyta</taxon>
        <taxon>Tracheophyta</taxon>
        <taxon>Spermatophyta</taxon>
        <taxon>Magnoliopsida</taxon>
        <taxon>Liliopsida</taxon>
        <taxon>Poales</taxon>
        <taxon>Poaceae</taxon>
        <taxon>BOP clade</taxon>
        <taxon>Pooideae</taxon>
        <taxon>Triticodae</taxon>
        <taxon>Triticeae</taxon>
        <taxon>Triticinae</taxon>
        <taxon>Triticum</taxon>
    </lineage>
</organism>
<dbReference type="Gramene" id="TraesNOR6B03G03504680.1">
    <property type="protein sequence ID" value="TraesNOR6B03G03504680.1.CDS1"/>
    <property type="gene ID" value="TraesNOR6B03G03504680"/>
</dbReference>
<evidence type="ECO:0000313" key="3">
    <source>
        <dbReference type="Proteomes" id="UP000019116"/>
    </source>
</evidence>
<dbReference type="Gramene" id="TraesLDM6B03G03475860.1">
    <property type="protein sequence ID" value="TraesLDM6B03G03475860.1.CDS1"/>
    <property type="gene ID" value="TraesLDM6B03G03475860"/>
</dbReference>
<accession>A0A3B6PJD6</accession>
<dbReference type="Gramene" id="TraesARI6B03G03429130.1">
    <property type="protein sequence ID" value="TraesARI6B03G03429130.1.CDS1"/>
    <property type="gene ID" value="TraesARI6B03G03429130"/>
</dbReference>
<dbReference type="OrthoDB" id="655770at2759"/>
<dbReference type="SUPFAM" id="SSF81383">
    <property type="entry name" value="F-box domain"/>
    <property type="match status" value="1"/>
</dbReference>
<reference evidence="2" key="1">
    <citation type="submission" date="2018-08" db="EMBL/GenBank/DDBJ databases">
        <authorList>
            <person name="Rossello M."/>
        </authorList>
    </citation>
    <scope>NUCLEOTIDE SEQUENCE [LARGE SCALE GENOMIC DNA]</scope>
    <source>
        <strain evidence="2">cv. Chinese Spring</strain>
    </source>
</reference>
<dbReference type="Proteomes" id="UP000019116">
    <property type="component" value="Chromosome 6B"/>
</dbReference>
<dbReference type="STRING" id="4565.A0A3B6PJD6"/>
<dbReference type="Gramene" id="TraesJAG6B03G03461730.1">
    <property type="protein sequence ID" value="TraesJAG6B03G03461730.1.CDS1"/>
    <property type="gene ID" value="TraesJAG6B03G03461730"/>
</dbReference>
<proteinExistence type="predicted"/>
<keyword evidence="3" id="KW-1185">Reference proteome</keyword>
<evidence type="ECO:0000313" key="2">
    <source>
        <dbReference type="EnsemblPlants" id="TraesCS6B02G129500.1.cds1"/>
    </source>
</evidence>
<dbReference type="Pfam" id="PF23635">
    <property type="entry name" value="Beta-prop_AT5G49610-like"/>
    <property type="match status" value="1"/>
</dbReference>
<dbReference type="EnsemblPlants" id="TraesCS6B02G129500.1">
    <property type="protein sequence ID" value="TraesCS6B02G129500.1.cds1"/>
    <property type="gene ID" value="TraesCS6B02G129500"/>
</dbReference>
<dbReference type="Gramene" id="TraesCS6B03G0324600.1">
    <property type="protein sequence ID" value="TraesCS6B03G0324600.1.CDS1"/>
    <property type="gene ID" value="TraesCS6B03G0324600"/>
</dbReference>
<dbReference type="InterPro" id="IPR056594">
    <property type="entry name" value="AT5G49610-like_b-prop"/>
</dbReference>
<dbReference type="Gramene" id="TraesCS6B02G129500.1">
    <property type="protein sequence ID" value="TraesCS6B02G129500.1.cds1"/>
    <property type="gene ID" value="TraesCS6B02G129500"/>
</dbReference>
<feature type="domain" description="F-box" evidence="1">
    <location>
        <begin position="8"/>
        <end position="49"/>
    </location>
</feature>
<dbReference type="Gramene" id="TraesSTA6B03G03462500.1">
    <property type="protein sequence ID" value="TraesSTA6B03G03462500.1.CDS1"/>
    <property type="gene ID" value="TraesSTA6B03G03462500"/>
</dbReference>
<evidence type="ECO:0000259" key="1">
    <source>
        <dbReference type="SMART" id="SM00256"/>
    </source>
</evidence>
<reference evidence="2" key="2">
    <citation type="submission" date="2018-10" db="UniProtKB">
        <authorList>
            <consortium name="EnsemblPlants"/>
        </authorList>
    </citation>
    <scope>IDENTIFICATION</scope>
</reference>
<sequence length="415" mass="46905">MSSPVPHLVDEILEEIFLRLPTPATLARASTACPRFRSIITGRSFLRRYRKRHPPPLLGFATKGGFHPAKALHSFTPLAHAAAADFTYSFVPLPRSSKPWFPRDLRDGRVLLERRHLGKMFKSFVVCDPLSRRFVLLPSIPHDMVHQEEKRPSEIRPMLAPMAVGEQGEDETSFKVICFASYETKLVAFVFSSVTGEWSMVASTSWTSLGGRPHRCEYLPFSGCSHFYSAPTLVETLIVLDTRTMKFSSVDGRTGYHVKLRRLPGQAEYSVPRGNPVLRRRLGQMKSTPGILVDRDGALEMFSLVGDHSPNCSFYLYHTTRRNNGESSMEWQLEKIIPLPGGYDYFTVGAAEGFLFLGATTEDQLDVSENPSAPFLRIDSTVWSVDYFSLEVKTSKLMMVCMSKRQFFHGEHALW</sequence>
<dbReference type="Pfam" id="PF00646">
    <property type="entry name" value="F-box"/>
    <property type="match status" value="1"/>
</dbReference>
<dbReference type="PANTHER" id="PTHR31264:SF19">
    <property type="entry name" value="F-BOX DOMAIN-CONTAINING PROTEIN"/>
    <property type="match status" value="1"/>
</dbReference>
<dbReference type="InterPro" id="IPR036047">
    <property type="entry name" value="F-box-like_dom_sf"/>
</dbReference>
<dbReference type="InterPro" id="IPR001810">
    <property type="entry name" value="F-box_dom"/>
</dbReference>
<name>A0A3B6PJD6_WHEAT</name>
<dbReference type="PANTHER" id="PTHR31264">
    <property type="entry name" value="OS07G0554500 PROTEIN-RELATED"/>
    <property type="match status" value="1"/>
</dbReference>
<dbReference type="AlphaFoldDB" id="A0A3B6PJD6"/>
<protein>
    <recommendedName>
        <fullName evidence="1">F-box domain-containing protein</fullName>
    </recommendedName>
</protein>
<dbReference type="SMART" id="SM00256">
    <property type="entry name" value="FBOX"/>
    <property type="match status" value="1"/>
</dbReference>